<keyword evidence="2" id="KW-1185">Reference proteome</keyword>
<comment type="caution">
    <text evidence="1">The sequence shown here is derived from an EMBL/GenBank/DDBJ whole genome shotgun (WGS) entry which is preliminary data.</text>
</comment>
<evidence type="ECO:0000313" key="2">
    <source>
        <dbReference type="Proteomes" id="UP001623661"/>
    </source>
</evidence>
<protein>
    <submittedName>
        <fullName evidence="1">Uncharacterized protein</fullName>
    </submittedName>
</protein>
<proteinExistence type="predicted"/>
<reference evidence="1 2" key="1">
    <citation type="submission" date="2024-11" db="EMBL/GenBank/DDBJ databases">
        <authorList>
            <person name="Heng Y.C."/>
            <person name="Lim A.C.H."/>
            <person name="Lee J.K.Y."/>
            <person name="Kittelmann S."/>
        </authorList>
    </citation>
    <scope>NUCLEOTIDE SEQUENCE [LARGE SCALE GENOMIC DNA]</scope>
    <source>
        <strain evidence="1 2">WILCCON 0202</strain>
    </source>
</reference>
<dbReference type="RefSeq" id="WP_406763997.1">
    <property type="nucleotide sequence ID" value="NZ_JBJHZY010000001.1"/>
</dbReference>
<dbReference type="EMBL" id="JBJHZY010000001">
    <property type="protein sequence ID" value="MFL0267392.1"/>
    <property type="molecule type" value="Genomic_DNA"/>
</dbReference>
<gene>
    <name evidence="1" type="ORF">ACJDUH_04680</name>
</gene>
<evidence type="ECO:0000313" key="1">
    <source>
        <dbReference type="EMBL" id="MFL0267392.1"/>
    </source>
</evidence>
<name>A0ABW8TTH2_9CLOT</name>
<accession>A0ABW8TTH2</accession>
<dbReference type="Proteomes" id="UP001623661">
    <property type="component" value="Unassembled WGS sequence"/>
</dbReference>
<sequence>MKDEKTKELSKVHQSLIMVLDIVGKGDFEKKKDTYVIKFKGLEDYAIHVNEEAIELRVLTTKWIKGSYEPVMSSEIYRSVNQEELTNLSYEDKIKKIESIIKENKFKSY</sequence>
<organism evidence="1 2">
    <name type="scientific">Candidatus Clostridium radicumherbarum</name>
    <dbReference type="NCBI Taxonomy" id="3381662"/>
    <lineage>
        <taxon>Bacteria</taxon>
        <taxon>Bacillati</taxon>
        <taxon>Bacillota</taxon>
        <taxon>Clostridia</taxon>
        <taxon>Eubacteriales</taxon>
        <taxon>Clostridiaceae</taxon>
        <taxon>Clostridium</taxon>
    </lineage>
</organism>